<dbReference type="Pfam" id="PF02626">
    <property type="entry name" value="CT_A_B"/>
    <property type="match status" value="1"/>
</dbReference>
<dbReference type="SMART" id="SM00797">
    <property type="entry name" value="AHS2"/>
    <property type="match status" value="1"/>
</dbReference>
<protein>
    <submittedName>
        <fullName evidence="5">5-oxoprolinase subunit C</fullName>
        <ecNumber evidence="5">3.5.2.9</ecNumber>
    </submittedName>
</protein>
<sequence length="339" mass="34927">MGIVVESPGLLTTVQDGGRFGSRAIGVSVGGAADTFALRTANALVGNAPGAAALETTMTGASLRFERDALVALCGADHPDARAEDGTPLPGWLPVFVRSGTLLRLGPARRGLRAMLAVAGGIAVPAVLGSRSTHMRAALGGFAGRALQAGDRLPAGPLPAAAAALAARLARTAAPGTALVPSTWGLAPRWRPPYAEQPTLRVMRGREADSFEAASLEALFAAPYRVTPQSDRMGCRLEGGPLRLRAPLEMISEAVAPGAVQVPPDGQPIALLAEAQTTGGYPRIAHIAAVDLPLLAQVRPGGAVRFAEIGLEEAQALYVMRERALRQFTAAAAVRIKSL</sequence>
<dbReference type="PANTHER" id="PTHR43309:SF3">
    <property type="entry name" value="5-OXOPROLINASE SUBUNIT C"/>
    <property type="match status" value="1"/>
</dbReference>
<evidence type="ECO:0000313" key="6">
    <source>
        <dbReference type="Proteomes" id="UP000730618"/>
    </source>
</evidence>
<comment type="caution">
    <text evidence="5">The sequence shown here is derived from an EMBL/GenBank/DDBJ whole genome shotgun (WGS) entry which is preliminary data.</text>
</comment>
<feature type="domain" description="Carboxyltransferase" evidence="4">
    <location>
        <begin position="24"/>
        <end position="324"/>
    </location>
</feature>
<keyword evidence="1" id="KW-0547">Nucleotide-binding</keyword>
<dbReference type="InterPro" id="IPR052708">
    <property type="entry name" value="PxpC"/>
</dbReference>
<dbReference type="RefSeq" id="WP_218102630.1">
    <property type="nucleotide sequence ID" value="NZ_CAJVCE010000030.1"/>
</dbReference>
<reference evidence="5 6" key="1">
    <citation type="submission" date="2021-06" db="EMBL/GenBank/DDBJ databases">
        <authorList>
            <person name="Criscuolo A."/>
        </authorList>
    </citation>
    <scope>NUCLEOTIDE SEQUENCE [LARGE SCALE GENOMIC DNA]</scope>
    <source>
        <strain evidence="6">CIP 111802</strain>
    </source>
</reference>
<dbReference type="EC" id="3.5.2.9" evidence="5"/>
<name>A0ABM8VSD4_9BACL</name>
<dbReference type="NCBIfam" id="TIGR00724">
    <property type="entry name" value="urea_amlyse_rel"/>
    <property type="match status" value="1"/>
</dbReference>
<dbReference type="EMBL" id="CAJVCE010000030">
    <property type="protein sequence ID" value="CAG7656477.1"/>
    <property type="molecule type" value="Genomic_DNA"/>
</dbReference>
<keyword evidence="6" id="KW-1185">Reference proteome</keyword>
<dbReference type="GO" id="GO:0017168">
    <property type="term" value="F:5-oxoprolinase (ATP-hydrolyzing) activity"/>
    <property type="evidence" value="ECO:0007669"/>
    <property type="project" value="UniProtKB-EC"/>
</dbReference>
<accession>A0ABM8VSD4</accession>
<evidence type="ECO:0000313" key="5">
    <source>
        <dbReference type="EMBL" id="CAG7656477.1"/>
    </source>
</evidence>
<evidence type="ECO:0000256" key="2">
    <source>
        <dbReference type="ARBA" id="ARBA00022801"/>
    </source>
</evidence>
<gene>
    <name evidence="5" type="primary">pxpC</name>
    <name evidence="5" type="ORF">PAECIP111802_06418</name>
</gene>
<evidence type="ECO:0000256" key="1">
    <source>
        <dbReference type="ARBA" id="ARBA00022741"/>
    </source>
</evidence>
<evidence type="ECO:0000259" key="4">
    <source>
        <dbReference type="SMART" id="SM00797"/>
    </source>
</evidence>
<dbReference type="PANTHER" id="PTHR43309">
    <property type="entry name" value="5-OXOPROLINASE SUBUNIT C"/>
    <property type="match status" value="1"/>
</dbReference>
<dbReference type="Proteomes" id="UP000730618">
    <property type="component" value="Unassembled WGS sequence"/>
</dbReference>
<organism evidence="5 6">
    <name type="scientific">Paenibacillus allorhizosphaerae</name>
    <dbReference type="NCBI Taxonomy" id="2849866"/>
    <lineage>
        <taxon>Bacteria</taxon>
        <taxon>Bacillati</taxon>
        <taxon>Bacillota</taxon>
        <taxon>Bacilli</taxon>
        <taxon>Bacillales</taxon>
        <taxon>Paenibacillaceae</taxon>
        <taxon>Paenibacillus</taxon>
    </lineage>
</organism>
<dbReference type="InterPro" id="IPR003778">
    <property type="entry name" value="CT_A_B"/>
</dbReference>
<evidence type="ECO:0000256" key="3">
    <source>
        <dbReference type="ARBA" id="ARBA00022840"/>
    </source>
</evidence>
<keyword evidence="2 5" id="KW-0378">Hydrolase</keyword>
<proteinExistence type="predicted"/>
<keyword evidence="3" id="KW-0067">ATP-binding</keyword>